<name>A0A0J7NJI8_LASNI</name>
<evidence type="ECO:0000256" key="2">
    <source>
        <dbReference type="ARBA" id="ARBA00006835"/>
    </source>
</evidence>
<dbReference type="OrthoDB" id="10248617at2759"/>
<dbReference type="STRING" id="67767.A0A0J7NJI8"/>
<feature type="domain" description="RNA polymerase Rpb2" evidence="16">
    <location>
        <begin position="648"/>
        <end position="832"/>
    </location>
</feature>
<keyword evidence="5 19" id="KW-0240">DNA-directed RNA polymerase</keyword>
<dbReference type="PROSITE" id="PS01166">
    <property type="entry name" value="RNA_POL_BETA"/>
    <property type="match status" value="1"/>
</dbReference>
<evidence type="ECO:0000256" key="8">
    <source>
        <dbReference type="ARBA" id="ARBA00022723"/>
    </source>
</evidence>
<dbReference type="Pfam" id="PF00562">
    <property type="entry name" value="RNA_pol_Rpb2_6"/>
    <property type="match status" value="2"/>
</dbReference>
<evidence type="ECO:0000256" key="12">
    <source>
        <dbReference type="ARBA" id="ARBA00023242"/>
    </source>
</evidence>
<dbReference type="EMBL" id="LBMM01004251">
    <property type="protein sequence ID" value="KMQ92660.1"/>
    <property type="molecule type" value="Genomic_DNA"/>
</dbReference>
<dbReference type="GO" id="GO:0005730">
    <property type="term" value="C:nucleolus"/>
    <property type="evidence" value="ECO:0007669"/>
    <property type="project" value="UniProtKB-SubCell"/>
</dbReference>
<proteinExistence type="inferred from homology"/>
<dbReference type="SUPFAM" id="SSF64484">
    <property type="entry name" value="beta and beta-prime subunits of DNA dependent RNA-polymerase"/>
    <property type="match status" value="1"/>
</dbReference>
<keyword evidence="10" id="KW-0862">Zinc</keyword>
<dbReference type="FunFam" id="3.90.1100.10:FF:000016">
    <property type="entry name" value="DNA-directed RNA polymerase subunit beta"/>
    <property type="match status" value="1"/>
</dbReference>
<dbReference type="CDD" id="cd00653">
    <property type="entry name" value="RNA_pol_B_RPB2"/>
    <property type="match status" value="1"/>
</dbReference>
<dbReference type="Gene3D" id="2.40.270.10">
    <property type="entry name" value="DNA-directed RNA polymerase, subunit 2, domain 6"/>
    <property type="match status" value="2"/>
</dbReference>
<comment type="subcellular location">
    <subcellularLocation>
        <location evidence="1">Nucleus</location>
        <location evidence="1">Nucleolus</location>
    </subcellularLocation>
</comment>
<dbReference type="InterPro" id="IPR015712">
    <property type="entry name" value="DNA-dir_RNA_pol_su2"/>
</dbReference>
<dbReference type="InterPro" id="IPR009674">
    <property type="entry name" value="Rpa2_dom_4"/>
</dbReference>
<accession>A0A0J7NJI8</accession>
<evidence type="ECO:0000313" key="20">
    <source>
        <dbReference type="Proteomes" id="UP000036403"/>
    </source>
</evidence>
<dbReference type="GO" id="GO:0008270">
    <property type="term" value="F:zinc ion binding"/>
    <property type="evidence" value="ECO:0007669"/>
    <property type="project" value="UniProtKB-KW"/>
</dbReference>
<evidence type="ECO:0000256" key="9">
    <source>
        <dbReference type="ARBA" id="ARBA00022771"/>
    </source>
</evidence>
<dbReference type="InterPro" id="IPR022083">
    <property type="entry name" value="KBP"/>
</dbReference>
<evidence type="ECO:0000256" key="3">
    <source>
        <dbReference type="ARBA" id="ARBA00011251"/>
    </source>
</evidence>
<feature type="domain" description="DNA-directed RNA polymerase I subunit RPA2" evidence="18">
    <location>
        <begin position="1026"/>
        <end position="1083"/>
    </location>
</feature>
<dbReference type="GO" id="GO:0003677">
    <property type="term" value="F:DNA binding"/>
    <property type="evidence" value="ECO:0007669"/>
    <property type="project" value="InterPro"/>
</dbReference>
<dbReference type="Pfam" id="PF12309">
    <property type="entry name" value="KBP_C"/>
    <property type="match status" value="1"/>
</dbReference>
<evidence type="ECO:0000256" key="4">
    <source>
        <dbReference type="ARBA" id="ARBA00012418"/>
    </source>
</evidence>
<dbReference type="Pfam" id="PF06883">
    <property type="entry name" value="RNA_pol_Rpa2_4"/>
    <property type="match status" value="1"/>
</dbReference>
<dbReference type="InterPro" id="IPR037034">
    <property type="entry name" value="RNA_pol_Rpb2_2_sf"/>
</dbReference>
<evidence type="ECO:0000259" key="17">
    <source>
        <dbReference type="Pfam" id="PF04565"/>
    </source>
</evidence>
<evidence type="ECO:0000256" key="13">
    <source>
        <dbReference type="ARBA" id="ARBA00047768"/>
    </source>
</evidence>
<dbReference type="InterPro" id="IPR007645">
    <property type="entry name" value="RNA_pol_Rpb2_3"/>
</dbReference>
<evidence type="ECO:0000259" key="16">
    <source>
        <dbReference type="Pfam" id="PF04561"/>
    </source>
</evidence>
<keyword evidence="9" id="KW-0863">Zinc-finger</keyword>
<comment type="catalytic activity">
    <reaction evidence="13">
        <text>RNA(n) + a ribonucleoside 5'-triphosphate = RNA(n+1) + diphosphate</text>
        <dbReference type="Rhea" id="RHEA:21248"/>
        <dbReference type="Rhea" id="RHEA-COMP:14527"/>
        <dbReference type="Rhea" id="RHEA-COMP:17342"/>
        <dbReference type="ChEBI" id="CHEBI:33019"/>
        <dbReference type="ChEBI" id="CHEBI:61557"/>
        <dbReference type="ChEBI" id="CHEBI:140395"/>
        <dbReference type="EC" id="2.7.7.6"/>
    </reaction>
    <physiologicalReaction direction="left-to-right" evidence="13">
        <dbReference type="Rhea" id="RHEA:21249"/>
    </physiologicalReaction>
</comment>
<evidence type="ECO:0000313" key="19">
    <source>
        <dbReference type="EMBL" id="KMQ92660.1"/>
    </source>
</evidence>
<evidence type="ECO:0000256" key="1">
    <source>
        <dbReference type="ARBA" id="ARBA00004604"/>
    </source>
</evidence>
<comment type="similarity">
    <text evidence="2 14">Belongs to the RNA polymerase beta chain family.</text>
</comment>
<keyword evidence="12" id="KW-0539">Nucleus</keyword>
<evidence type="ECO:0000256" key="14">
    <source>
        <dbReference type="RuleBase" id="RU000434"/>
    </source>
</evidence>
<keyword evidence="11" id="KW-0804">Transcription</keyword>
<dbReference type="Pfam" id="PF04561">
    <property type="entry name" value="RNA_pol_Rpb2_2"/>
    <property type="match status" value="1"/>
</dbReference>
<dbReference type="InterPro" id="IPR007642">
    <property type="entry name" value="RNA_pol_Rpb2_2"/>
</dbReference>
<feature type="domain" description="DNA-directed RNA polymerase subunit 2 hybrid-binding" evidence="15">
    <location>
        <begin position="1304"/>
        <end position="1442"/>
    </location>
</feature>
<dbReference type="GO" id="GO:0032549">
    <property type="term" value="F:ribonucleoside binding"/>
    <property type="evidence" value="ECO:0007669"/>
    <property type="project" value="InterPro"/>
</dbReference>
<dbReference type="GO" id="GO:0006351">
    <property type="term" value="P:DNA-templated transcription"/>
    <property type="evidence" value="ECO:0007669"/>
    <property type="project" value="InterPro"/>
</dbReference>
<dbReference type="Proteomes" id="UP000036403">
    <property type="component" value="Unassembled WGS sequence"/>
</dbReference>
<evidence type="ECO:0000259" key="15">
    <source>
        <dbReference type="Pfam" id="PF00562"/>
    </source>
</evidence>
<evidence type="ECO:0000256" key="11">
    <source>
        <dbReference type="ARBA" id="ARBA00023163"/>
    </source>
</evidence>
<evidence type="ECO:0000256" key="10">
    <source>
        <dbReference type="ARBA" id="ARBA00022833"/>
    </source>
</evidence>
<comment type="caution">
    <text evidence="19">The sequence shown here is derived from an EMBL/GenBank/DDBJ whole genome shotgun (WGS) entry which is preliminary data.</text>
</comment>
<dbReference type="Gene3D" id="3.90.1110.10">
    <property type="entry name" value="RNA polymerase Rpb2, domain 2"/>
    <property type="match status" value="1"/>
</dbReference>
<reference evidence="19 20" key="1">
    <citation type="submission" date="2015-04" db="EMBL/GenBank/DDBJ databases">
        <title>Lasius niger genome sequencing.</title>
        <authorList>
            <person name="Konorov E.A."/>
            <person name="Nikitin M.A."/>
            <person name="Kirill M.V."/>
            <person name="Chang P."/>
        </authorList>
    </citation>
    <scope>NUCLEOTIDE SEQUENCE [LARGE SCALE GENOMIC DNA]</scope>
    <source>
        <tissue evidence="19">Whole</tissue>
    </source>
</reference>
<comment type="subunit">
    <text evidence="3">Component of the RNA polymerase I (Pol I) complex consisting of at least 13 subunits.</text>
</comment>
<feature type="domain" description="DNA-directed RNA polymerase subunit 2 hybrid-binding" evidence="15">
    <location>
        <begin position="1132"/>
        <end position="1289"/>
    </location>
</feature>
<keyword evidence="7" id="KW-0548">Nucleotidyltransferase</keyword>
<gene>
    <name evidence="19" type="ORF">RF55_7320</name>
</gene>
<dbReference type="Gene3D" id="3.90.1100.10">
    <property type="match status" value="2"/>
</dbReference>
<dbReference type="InterPro" id="IPR007121">
    <property type="entry name" value="RNA_pol_bsu_CS"/>
</dbReference>
<dbReference type="FunFam" id="3.90.1100.10:FF:000008">
    <property type="entry name" value="DNA-directed RNA polymerase subunit beta"/>
    <property type="match status" value="1"/>
</dbReference>
<evidence type="ECO:0000259" key="18">
    <source>
        <dbReference type="Pfam" id="PF06883"/>
    </source>
</evidence>
<dbReference type="PaxDb" id="67767-A0A0J7NJI8"/>
<dbReference type="GO" id="GO:0000428">
    <property type="term" value="C:DNA-directed RNA polymerase complex"/>
    <property type="evidence" value="ECO:0007669"/>
    <property type="project" value="UniProtKB-KW"/>
</dbReference>
<keyword evidence="6" id="KW-0808">Transferase</keyword>
<evidence type="ECO:0000256" key="7">
    <source>
        <dbReference type="ARBA" id="ARBA00022695"/>
    </source>
</evidence>
<evidence type="ECO:0000256" key="6">
    <source>
        <dbReference type="ARBA" id="ARBA00022679"/>
    </source>
</evidence>
<keyword evidence="20" id="KW-1185">Reference proteome</keyword>
<sequence length="1446" mass="166507">MFAITEYVIKQRIEKSSQSADARSIESVENMNVNEKFLKVLKSSFEIKYLHEMDQLSKKKKKKIKMTEIRMDDLFQDVTSSTDTTFDDIIVLAIAYMNMGLIYVDCTEEKGLYASKNHFMRCIELLKEKELERKAILTAIRARLELKSVLIKLKEPEVFDLLLDKAMELYLKYTKEENEYPDPINVPIIFGIEDEKNFLLSLDQLHLITMDNLVNQYHFWPRDKDRLVIYVHNLLNRQILETLKFQDIECYYWTLASLDLTQYFINNHRFTEARHHLAAADYVMEKFYKDKLVTIDKTASESLYTAMLNKYQHAHANIAKYWSFYGMMLLYSSKEKLCQKTDKSCETESLMNSKKESENLLLFADLEKDLESISSKITDTYVSNLNDAKVIFVNVLRWLDIAKSYFTIENNLAQYGRIIIEISKAYKYFAYYEPTKVKQIKICKLQIEILENAIKEIYPKAKTDEEMEVRKHIHFELGIAYSTFLDKKADKLLQSLGTPHIESFNYMLEDGLSQGIKNSTPVYLILPNDDKVVLWLDDVQIYKPTVPSGTIGVKNYKIYPAECRQRGATYKGKITVRLGWSINGIEQEALEKDLGEVPIMLKSNRCHLNKMSPKELVAHGEHEQEWGGYFIIRGLERLVRMLIMTRRNYPIAIRRPGWKTRGEQFSDLGIFLRSVQEDNTATNNTLHYVNDGSAKFAFTHRKTTYYVPLILMLKCLIDVTDVYIYKTLIAGCEDDLYYSNSVMNMLRTLHEEGLHWHEQCKAYVGKIFRVKFFELPADATDIDICNYILKHCVAIHLDEPTDKFHLLVFMTKKLFALARNKCAVEGADSVMMHECLLGGHLYLQVLKEKLGSWLASLKIHILKRAKSAGNRYVLTMQEMLNVTKIRSNIDSQMEYFLSTGSIKSSTGLGLMQNSGLTIVVENINKMRYMSHFRAIHRGAFFQSMRTTEVRRLLPDAWGFICPIHTPDGAPCGLLNHLTMNCIVTKHPDPKLKAAIPAVLVDLGMIPLSIADNWKNSYTVMLDGKLIGLIENKIINKVVHKLRLLKIQGQEIPSTLEIALVPKKKVPAQYPGLFLFTNAARMMRPVINLAVQKIELIGTFEQIYMDICVIPEEAYEGLTTHQEVSQTTIFSNLAKLIPLPDCNQSPRNMYQCQMGKQTMGTPCYNWQQQSQTKMYRLQTPATPLFRPVHYDNINMDDFAMGTNAIIAVISYTGYDMEDAMVINKASYERGFGHGTIYKSEFVDLNDKKSYFARNPNKPELEKTLDVDGLPIMGASIKEGDPYYCYYDADNVKIPEEHALHSVFLLRNPIVGDKFASRAGQKGILSRLYPVEDLPFTETGMVPDIIFNPHGFPSRMTIAMMIEVMAGKSAAVHGLVHDATPFRFDEENTAIDYFGKLLELGGYNYYGTERMYSGIYGCEMEASIFFGIVHYQRLRHMVSDKWQVIRSC</sequence>
<keyword evidence="8" id="KW-0479">Metal-binding</keyword>
<dbReference type="InterPro" id="IPR007120">
    <property type="entry name" value="DNA-dir_RNAP_su2_dom"/>
</dbReference>
<organism evidence="19 20">
    <name type="scientific">Lasius niger</name>
    <name type="common">Black garden ant</name>
    <dbReference type="NCBI Taxonomy" id="67767"/>
    <lineage>
        <taxon>Eukaryota</taxon>
        <taxon>Metazoa</taxon>
        <taxon>Ecdysozoa</taxon>
        <taxon>Arthropoda</taxon>
        <taxon>Hexapoda</taxon>
        <taxon>Insecta</taxon>
        <taxon>Pterygota</taxon>
        <taxon>Neoptera</taxon>
        <taxon>Endopterygota</taxon>
        <taxon>Hymenoptera</taxon>
        <taxon>Apocrita</taxon>
        <taxon>Aculeata</taxon>
        <taxon>Formicoidea</taxon>
        <taxon>Formicidae</taxon>
        <taxon>Formicinae</taxon>
        <taxon>Lasius</taxon>
        <taxon>Lasius</taxon>
    </lineage>
</organism>
<dbReference type="PANTHER" id="PTHR20856">
    <property type="entry name" value="DNA-DIRECTED RNA POLYMERASE I SUBUNIT 2"/>
    <property type="match status" value="1"/>
</dbReference>
<evidence type="ECO:0000256" key="5">
    <source>
        <dbReference type="ARBA" id="ARBA00022478"/>
    </source>
</evidence>
<dbReference type="FunFam" id="2.40.270.10:FF:000011">
    <property type="entry name" value="DNA-directed RNA polymerase subunit beta"/>
    <property type="match status" value="1"/>
</dbReference>
<dbReference type="GO" id="GO:0003899">
    <property type="term" value="F:DNA-directed RNA polymerase activity"/>
    <property type="evidence" value="ECO:0007669"/>
    <property type="project" value="UniProtKB-EC"/>
</dbReference>
<dbReference type="Pfam" id="PF04565">
    <property type="entry name" value="RNA_pol_Rpb2_3"/>
    <property type="match status" value="1"/>
</dbReference>
<protein>
    <recommendedName>
        <fullName evidence="4">DNA-directed RNA polymerase</fullName>
        <ecNumber evidence="4">2.7.7.6</ecNumber>
    </recommendedName>
</protein>
<feature type="domain" description="RNA polymerase Rpb2" evidence="17">
    <location>
        <begin position="919"/>
        <end position="983"/>
    </location>
</feature>
<dbReference type="InterPro" id="IPR037033">
    <property type="entry name" value="DNA-dir_RNAP_su2_hyb_sf"/>
</dbReference>
<dbReference type="EC" id="2.7.7.6" evidence="4"/>